<gene>
    <name evidence="1" type="primary">xynZ_1</name>
    <name evidence="1" type="ORF">PMF13cell1_01009</name>
</gene>
<dbReference type="InterPro" id="IPR029058">
    <property type="entry name" value="AB_hydrolase_fold"/>
</dbReference>
<dbReference type="PANTHER" id="PTHR48098">
    <property type="entry name" value="ENTEROCHELIN ESTERASE-RELATED"/>
    <property type="match status" value="1"/>
</dbReference>
<accession>A0A4V0Z742</accession>
<evidence type="ECO:0000313" key="2">
    <source>
        <dbReference type="Proteomes" id="UP000289794"/>
    </source>
</evidence>
<keyword evidence="1" id="KW-0326">Glycosidase</keyword>
<sequence>MAIIHVEYLSEALMRTIPVEVILPVDKLRFPGMPEREEKPFKTLYLLHGVFGSSKDWLINTNIQRLADEKNLAVVMPCGENRFYIDQKEGHNLYGEFIGKELVSMTRKMFPLSHKREDTYIAGLSMGGYGALRNGLKYHETFGAIAALSAALITDGIEKRTDTHPFFLETKSFAEQIFGDLNTVKGSDKDPYALVDDLILNGNEIPHLYLACGTDDSLLPLNQKFYEYLKQKEISVTYVEESGNHEWDFWGRMIRKVLEWLPLEDDENGINSGNVGL</sequence>
<keyword evidence="1" id="KW-0378">Hydrolase</keyword>
<keyword evidence="1" id="KW-0624">Polysaccharide degradation</keyword>
<evidence type="ECO:0000313" key="1">
    <source>
        <dbReference type="EMBL" id="QBE95488.1"/>
    </source>
</evidence>
<dbReference type="EMBL" id="CP035945">
    <property type="protein sequence ID" value="QBE95488.1"/>
    <property type="molecule type" value="Genomic_DNA"/>
</dbReference>
<name>A0A4V0Z742_9FIRM</name>
<dbReference type="SUPFAM" id="SSF53474">
    <property type="entry name" value="alpha/beta-Hydrolases"/>
    <property type="match status" value="1"/>
</dbReference>
<keyword evidence="1" id="KW-0119">Carbohydrate metabolism</keyword>
<organism evidence="1 2">
    <name type="scientific">Blautia producta</name>
    <dbReference type="NCBI Taxonomy" id="33035"/>
    <lineage>
        <taxon>Bacteria</taxon>
        <taxon>Bacillati</taxon>
        <taxon>Bacillota</taxon>
        <taxon>Clostridia</taxon>
        <taxon>Lachnospirales</taxon>
        <taxon>Lachnospiraceae</taxon>
        <taxon>Blautia</taxon>
    </lineage>
</organism>
<dbReference type="InterPro" id="IPR000801">
    <property type="entry name" value="Esterase-like"/>
</dbReference>
<dbReference type="KEGG" id="bpro:PMF13cell1_01009"/>
<dbReference type="Gene3D" id="3.40.50.1820">
    <property type="entry name" value="alpha/beta hydrolase"/>
    <property type="match status" value="1"/>
</dbReference>
<dbReference type="GO" id="GO:0031176">
    <property type="term" value="F:endo-1,4-beta-xylanase activity"/>
    <property type="evidence" value="ECO:0007669"/>
    <property type="project" value="UniProtKB-EC"/>
</dbReference>
<dbReference type="EC" id="3.2.1.8" evidence="1"/>
<dbReference type="RefSeq" id="WP_130180023.1">
    <property type="nucleotide sequence ID" value="NZ_CP035945.1"/>
</dbReference>
<dbReference type="GO" id="GO:0016747">
    <property type="term" value="F:acyltransferase activity, transferring groups other than amino-acyl groups"/>
    <property type="evidence" value="ECO:0007669"/>
    <property type="project" value="TreeGrafter"/>
</dbReference>
<dbReference type="PANTHER" id="PTHR48098:SF1">
    <property type="entry name" value="DIACYLGLYCEROL ACYLTRANSFERASE_MYCOLYLTRANSFERASE AG85A"/>
    <property type="match status" value="1"/>
</dbReference>
<protein>
    <submittedName>
        <fullName evidence="1">Endo-1,4-beta-xylanase Z</fullName>
        <ecNumber evidence="1">3.2.1.8</ecNumber>
    </submittedName>
</protein>
<reference evidence="1 2" key="1">
    <citation type="submission" date="2019-01" db="EMBL/GenBank/DDBJ databases">
        <title>PMF-metabolizing Aryl O-demethylase.</title>
        <authorList>
            <person name="Kim M."/>
        </authorList>
    </citation>
    <scope>NUCLEOTIDE SEQUENCE [LARGE SCALE GENOMIC DNA]</scope>
    <source>
        <strain evidence="1 2">PMF1</strain>
    </source>
</reference>
<keyword evidence="1" id="KW-0858">Xylan degradation</keyword>
<proteinExistence type="predicted"/>
<dbReference type="Pfam" id="PF00756">
    <property type="entry name" value="Esterase"/>
    <property type="match status" value="1"/>
</dbReference>
<dbReference type="Proteomes" id="UP000289794">
    <property type="component" value="Chromosome"/>
</dbReference>
<dbReference type="GO" id="GO:0045493">
    <property type="term" value="P:xylan catabolic process"/>
    <property type="evidence" value="ECO:0007669"/>
    <property type="project" value="UniProtKB-KW"/>
</dbReference>
<dbReference type="AlphaFoldDB" id="A0A4V0Z742"/>
<dbReference type="InterPro" id="IPR050583">
    <property type="entry name" value="Mycobacterial_A85_antigen"/>
</dbReference>